<sequence>MCSRRGKNTPHHHHHQQRDQTDENWSLRPIINNHDVQTHETTTSSSSTSQPFSTLHPKHQNRGAKSQLVNKSEKGKEVEEGSNAGSVSRLQFDSNCGNINETDENCVSGVEGSSSSDGIGEEDDDVGVKRLEEELRLSVEQLGLSEELMSINNQLQEDELLAMESIYGDNIFILDNKSCFKCFQTHIHIEGPEGICITAKFNPANSLDRIDKDPTDFSYSFRIEYIPPIKLTCLLPKSYPSNRAPFFSISVQWLSSAKISDLCCKLDSIWQEQAGQEVIYQWVEWLQSCTLSYLGFDDEIVLGPYGVRHDEDRRAISRSVSPDIDIPFLKSSNDEQRHENFCRNIQECCICFNEFSEDEDNHAQCSKCYYSFCTLCMDRRHVGIQCLASEVKLLMLQDRQNSNSLTDDQRRKLADLINQIHSLKEIKCSAKQCPCCKMAISRIEGCNKMVCKNCGAYFCYRCNHQIFGYNHFWKIVRRSSRHYGPKGCKQHAVEDNRDER</sequence>
<dbReference type="PROSITE" id="PS50908">
    <property type="entry name" value="RWD"/>
    <property type="match status" value="1"/>
</dbReference>
<proteinExistence type="predicted"/>
<keyword evidence="4" id="KW-0863">Zinc-finger</keyword>
<dbReference type="Proteomes" id="UP000826271">
    <property type="component" value="Unassembled WGS sequence"/>
</dbReference>
<dbReference type="InterPro" id="IPR006575">
    <property type="entry name" value="RWD_dom"/>
</dbReference>
<evidence type="ECO:0000259" key="9">
    <source>
        <dbReference type="PROSITE" id="PS51873"/>
    </source>
</evidence>
<dbReference type="AlphaFoldDB" id="A0AAV6WVZ4"/>
<dbReference type="CDD" id="cd23820">
    <property type="entry name" value="RWD_RNF14"/>
    <property type="match status" value="1"/>
</dbReference>
<feature type="region of interest" description="Disordered" evidence="7">
    <location>
        <begin position="103"/>
        <end position="123"/>
    </location>
</feature>
<feature type="region of interest" description="Disordered" evidence="7">
    <location>
        <begin position="1"/>
        <end position="25"/>
    </location>
</feature>
<feature type="region of interest" description="Disordered" evidence="7">
    <location>
        <begin position="37"/>
        <end position="86"/>
    </location>
</feature>
<dbReference type="PROSITE" id="PS51873">
    <property type="entry name" value="TRIAD"/>
    <property type="match status" value="1"/>
</dbReference>
<dbReference type="PANTHER" id="PTHR11685">
    <property type="entry name" value="RBR FAMILY RING FINGER AND IBR DOMAIN-CONTAINING"/>
    <property type="match status" value="1"/>
</dbReference>
<evidence type="ECO:0000256" key="7">
    <source>
        <dbReference type="SAM" id="MobiDB-lite"/>
    </source>
</evidence>
<evidence type="ECO:0000313" key="11">
    <source>
        <dbReference type="Proteomes" id="UP000826271"/>
    </source>
</evidence>
<accession>A0AAV6WVZ4</accession>
<feature type="domain" description="RING-type" evidence="9">
    <location>
        <begin position="154"/>
        <end position="483"/>
    </location>
</feature>
<organism evidence="10 11">
    <name type="scientific">Buddleja alternifolia</name>
    <dbReference type="NCBI Taxonomy" id="168488"/>
    <lineage>
        <taxon>Eukaryota</taxon>
        <taxon>Viridiplantae</taxon>
        <taxon>Streptophyta</taxon>
        <taxon>Embryophyta</taxon>
        <taxon>Tracheophyta</taxon>
        <taxon>Spermatophyta</taxon>
        <taxon>Magnoliopsida</taxon>
        <taxon>eudicotyledons</taxon>
        <taxon>Gunneridae</taxon>
        <taxon>Pentapetalae</taxon>
        <taxon>asterids</taxon>
        <taxon>lamiids</taxon>
        <taxon>Lamiales</taxon>
        <taxon>Scrophulariaceae</taxon>
        <taxon>Buddlejeae</taxon>
        <taxon>Buddleja</taxon>
    </lineage>
</organism>
<evidence type="ECO:0000256" key="2">
    <source>
        <dbReference type="ARBA" id="ARBA00022723"/>
    </source>
</evidence>
<dbReference type="GO" id="GO:0016567">
    <property type="term" value="P:protein ubiquitination"/>
    <property type="evidence" value="ECO:0007669"/>
    <property type="project" value="InterPro"/>
</dbReference>
<keyword evidence="6" id="KW-0862">Zinc</keyword>
<keyword evidence="2" id="KW-0479">Metal-binding</keyword>
<dbReference type="GO" id="GO:0008270">
    <property type="term" value="F:zinc ion binding"/>
    <property type="evidence" value="ECO:0007669"/>
    <property type="project" value="UniProtKB-KW"/>
</dbReference>
<evidence type="ECO:0000256" key="5">
    <source>
        <dbReference type="ARBA" id="ARBA00022786"/>
    </source>
</evidence>
<comment type="caution">
    <text evidence="10">The sequence shown here is derived from an EMBL/GenBank/DDBJ whole genome shotgun (WGS) entry which is preliminary data.</text>
</comment>
<keyword evidence="1" id="KW-0808">Transferase</keyword>
<evidence type="ECO:0000256" key="6">
    <source>
        <dbReference type="ARBA" id="ARBA00022833"/>
    </source>
</evidence>
<evidence type="ECO:0000256" key="1">
    <source>
        <dbReference type="ARBA" id="ARBA00022679"/>
    </source>
</evidence>
<dbReference type="EMBL" id="WHWC01000010">
    <property type="protein sequence ID" value="KAG8374601.1"/>
    <property type="molecule type" value="Genomic_DNA"/>
</dbReference>
<evidence type="ECO:0000256" key="4">
    <source>
        <dbReference type="ARBA" id="ARBA00022771"/>
    </source>
</evidence>
<evidence type="ECO:0000313" key="10">
    <source>
        <dbReference type="EMBL" id="KAG8374601.1"/>
    </source>
</evidence>
<dbReference type="InterPro" id="IPR044066">
    <property type="entry name" value="TRIAD_supradom"/>
</dbReference>
<dbReference type="InterPro" id="IPR016135">
    <property type="entry name" value="UBQ-conjugating_enzyme/RWD"/>
</dbReference>
<reference evidence="10" key="1">
    <citation type="submission" date="2019-10" db="EMBL/GenBank/DDBJ databases">
        <authorList>
            <person name="Zhang R."/>
            <person name="Pan Y."/>
            <person name="Wang J."/>
            <person name="Ma R."/>
            <person name="Yu S."/>
        </authorList>
    </citation>
    <scope>NUCLEOTIDE SEQUENCE</scope>
    <source>
        <strain evidence="10">LA-IB0</strain>
        <tissue evidence="10">Leaf</tissue>
    </source>
</reference>
<feature type="compositionally biased region" description="Basic residues" evidence="7">
    <location>
        <begin position="1"/>
        <end position="16"/>
    </location>
</feature>
<evidence type="ECO:0000256" key="3">
    <source>
        <dbReference type="ARBA" id="ARBA00022737"/>
    </source>
</evidence>
<dbReference type="SMART" id="SM00591">
    <property type="entry name" value="RWD"/>
    <property type="match status" value="1"/>
</dbReference>
<dbReference type="GO" id="GO:0004842">
    <property type="term" value="F:ubiquitin-protein transferase activity"/>
    <property type="evidence" value="ECO:0007669"/>
    <property type="project" value="InterPro"/>
</dbReference>
<feature type="compositionally biased region" description="Low complexity" evidence="7">
    <location>
        <begin position="107"/>
        <end position="118"/>
    </location>
</feature>
<feature type="domain" description="RWD" evidence="8">
    <location>
        <begin position="158"/>
        <end position="293"/>
    </location>
</feature>
<feature type="compositionally biased region" description="Low complexity" evidence="7">
    <location>
        <begin position="39"/>
        <end position="54"/>
    </location>
</feature>
<dbReference type="InterPro" id="IPR031127">
    <property type="entry name" value="E3_UB_ligase_RBR"/>
</dbReference>
<keyword evidence="5" id="KW-0833">Ubl conjugation pathway</keyword>
<evidence type="ECO:0000259" key="8">
    <source>
        <dbReference type="PROSITE" id="PS50908"/>
    </source>
</evidence>
<dbReference type="SUPFAM" id="SSF54495">
    <property type="entry name" value="UBC-like"/>
    <property type="match status" value="1"/>
</dbReference>
<keyword evidence="3" id="KW-0677">Repeat</keyword>
<protein>
    <submittedName>
        <fullName evidence="10">Uncharacterized protein</fullName>
    </submittedName>
</protein>
<gene>
    <name evidence="10" type="ORF">BUALT_Bualt10G0012400</name>
</gene>
<name>A0AAV6WVZ4_9LAMI</name>
<dbReference type="Gene3D" id="1.20.120.1750">
    <property type="match status" value="1"/>
</dbReference>
<keyword evidence="11" id="KW-1185">Reference proteome</keyword>
<dbReference type="Gene3D" id="3.10.110.10">
    <property type="entry name" value="Ubiquitin Conjugating Enzyme"/>
    <property type="match status" value="1"/>
</dbReference>
<dbReference type="SUPFAM" id="SSF57850">
    <property type="entry name" value="RING/U-box"/>
    <property type="match status" value="1"/>
</dbReference>
<dbReference type="Pfam" id="PF05773">
    <property type="entry name" value="RWD"/>
    <property type="match status" value="1"/>
</dbReference>